<feature type="domain" description="C4-type zinc ribbon" evidence="3">
    <location>
        <begin position="206"/>
        <end position="238"/>
    </location>
</feature>
<dbReference type="EMBL" id="JADIMM010000117">
    <property type="protein sequence ID" value="MBO8458566.1"/>
    <property type="molecule type" value="Genomic_DNA"/>
</dbReference>
<reference evidence="4" key="1">
    <citation type="submission" date="2020-10" db="EMBL/GenBank/DDBJ databases">
        <authorList>
            <person name="Gilroy R."/>
        </authorList>
    </citation>
    <scope>NUCLEOTIDE SEQUENCE</scope>
    <source>
        <strain evidence="4">10532</strain>
    </source>
</reference>
<comment type="caution">
    <text evidence="4">The sequence shown here is derived from an EMBL/GenBank/DDBJ whole genome shotgun (WGS) entry which is preliminary data.</text>
</comment>
<reference evidence="4" key="2">
    <citation type="journal article" date="2021" name="PeerJ">
        <title>Extensive microbial diversity within the chicken gut microbiome revealed by metagenomics and culture.</title>
        <authorList>
            <person name="Gilroy R."/>
            <person name="Ravi A."/>
            <person name="Getino M."/>
            <person name="Pursley I."/>
            <person name="Horton D.L."/>
            <person name="Alikhan N.F."/>
            <person name="Baker D."/>
            <person name="Gharbi K."/>
            <person name="Hall N."/>
            <person name="Watson M."/>
            <person name="Adriaenssens E.M."/>
            <person name="Foster-Nyarko E."/>
            <person name="Jarju S."/>
            <person name="Secka A."/>
            <person name="Antonio M."/>
            <person name="Oren A."/>
            <person name="Chaudhuri R.R."/>
            <person name="La Ragione R."/>
            <person name="Hildebrand F."/>
            <person name="Pallen M.J."/>
        </authorList>
    </citation>
    <scope>NUCLEOTIDE SEQUENCE</scope>
    <source>
        <strain evidence="4">10532</strain>
    </source>
</reference>
<accession>A0A9D9N2Z9</accession>
<keyword evidence="1" id="KW-0175">Coiled coil</keyword>
<protein>
    <submittedName>
        <fullName evidence="4">Nucleic acid-binding protein</fullName>
    </submittedName>
</protein>
<feature type="coiled-coil region" evidence="1">
    <location>
        <begin position="41"/>
        <end position="165"/>
    </location>
</feature>
<dbReference type="InterPro" id="IPR003743">
    <property type="entry name" value="Zf-RING_7"/>
</dbReference>
<sequence>MEMTEVFERLKKLQDVLVQKYEIEAEIEEAPGRHSKDNELLQRQKQEYINLGKEYEKVKDTVQNLKAQLEETESKREAAEKNMDSITTQREYELLSKEISDAELAAQQLRKDLQKEESVLADLDESMKTAEETIKEQDEYLRASQEQLASDIAEKRVRLEELSKEEGLLIPDLDPEMVFKFERIIKSKNKNGVDKEGGIVAVKGNVCNGCHMILPSQFANEVRKGESVLFCPYCSRVLYYLEGSETENIEDMPLPDEENNQEVDDFLDDDDETETTEDLSMMEEE</sequence>
<name>A0A9D9N2Z9_9SPIR</name>
<feature type="region of interest" description="Disordered" evidence="2">
    <location>
        <begin position="248"/>
        <end position="285"/>
    </location>
</feature>
<dbReference type="AlphaFoldDB" id="A0A9D9N2Z9"/>
<dbReference type="Pfam" id="PF02591">
    <property type="entry name" value="Zn_ribbon_9"/>
    <property type="match status" value="1"/>
</dbReference>
<proteinExistence type="predicted"/>
<evidence type="ECO:0000256" key="2">
    <source>
        <dbReference type="SAM" id="MobiDB-lite"/>
    </source>
</evidence>
<dbReference type="Gene3D" id="1.10.287.1490">
    <property type="match status" value="1"/>
</dbReference>
<dbReference type="Proteomes" id="UP000823638">
    <property type="component" value="Unassembled WGS sequence"/>
</dbReference>
<evidence type="ECO:0000313" key="4">
    <source>
        <dbReference type="EMBL" id="MBO8458566.1"/>
    </source>
</evidence>
<gene>
    <name evidence="4" type="ORF">IAA81_10150</name>
</gene>
<evidence type="ECO:0000256" key="1">
    <source>
        <dbReference type="SAM" id="Coils"/>
    </source>
</evidence>
<organism evidence="4 5">
    <name type="scientific">Candidatus Gallitreponema excrementavium</name>
    <dbReference type="NCBI Taxonomy" id="2840840"/>
    <lineage>
        <taxon>Bacteria</taxon>
        <taxon>Pseudomonadati</taxon>
        <taxon>Spirochaetota</taxon>
        <taxon>Spirochaetia</taxon>
        <taxon>Spirochaetales</taxon>
        <taxon>Candidatus Gallitreponema</taxon>
    </lineage>
</organism>
<evidence type="ECO:0000259" key="3">
    <source>
        <dbReference type="Pfam" id="PF02591"/>
    </source>
</evidence>
<evidence type="ECO:0000313" key="5">
    <source>
        <dbReference type="Proteomes" id="UP000823638"/>
    </source>
</evidence>